<keyword evidence="2" id="KW-1185">Reference proteome</keyword>
<gene>
    <name evidence="1" type="ORF">SAMN05421863_10754</name>
</gene>
<protein>
    <submittedName>
        <fullName evidence="1">Uncharacterized protein</fullName>
    </submittedName>
</protein>
<proteinExistence type="predicted"/>
<evidence type="ECO:0000313" key="1">
    <source>
        <dbReference type="EMBL" id="SFM95374.1"/>
    </source>
</evidence>
<dbReference type="AlphaFoldDB" id="A0A1I4V2A0"/>
<organism evidence="1 2">
    <name type="scientific">Nitrosomonas communis</name>
    <dbReference type="NCBI Taxonomy" id="44574"/>
    <lineage>
        <taxon>Bacteria</taxon>
        <taxon>Pseudomonadati</taxon>
        <taxon>Pseudomonadota</taxon>
        <taxon>Betaproteobacteria</taxon>
        <taxon>Nitrosomonadales</taxon>
        <taxon>Nitrosomonadaceae</taxon>
        <taxon>Nitrosomonas</taxon>
    </lineage>
</organism>
<name>A0A1I4V2A0_9PROT</name>
<dbReference type="EMBL" id="FOUB01000075">
    <property type="protein sequence ID" value="SFM95374.1"/>
    <property type="molecule type" value="Genomic_DNA"/>
</dbReference>
<sequence>MSLMALSFGNAVNKYRVQQYFSCVLLLSTQEDAVVNGIHCTGR</sequence>
<evidence type="ECO:0000313" key="2">
    <source>
        <dbReference type="Proteomes" id="UP000183287"/>
    </source>
</evidence>
<dbReference type="Proteomes" id="UP000183287">
    <property type="component" value="Unassembled WGS sequence"/>
</dbReference>
<accession>A0A1I4V2A0</accession>
<reference evidence="2" key="1">
    <citation type="submission" date="2016-10" db="EMBL/GenBank/DDBJ databases">
        <authorList>
            <person name="Varghese N."/>
            <person name="Submissions S."/>
        </authorList>
    </citation>
    <scope>NUCLEOTIDE SEQUENCE [LARGE SCALE GENOMIC DNA]</scope>
    <source>
        <strain evidence="2">Nm44</strain>
    </source>
</reference>